<dbReference type="InterPro" id="IPR055164">
    <property type="entry name" value="EDR1/CTR1/ARMC3-like_pept-like"/>
</dbReference>
<evidence type="ECO:0000313" key="3">
    <source>
        <dbReference type="Proteomes" id="UP000504633"/>
    </source>
</evidence>
<proteinExistence type="predicted"/>
<keyword evidence="1" id="KW-0677">Repeat</keyword>
<dbReference type="SUPFAM" id="SSF48371">
    <property type="entry name" value="ARM repeat"/>
    <property type="match status" value="1"/>
</dbReference>
<dbReference type="PANTHER" id="PTHR46618:SF1">
    <property type="entry name" value="ARMADILLO REPEAT-CONTAINING PROTEIN 3"/>
    <property type="match status" value="1"/>
</dbReference>
<reference evidence="4" key="1">
    <citation type="submission" date="2025-08" db="UniProtKB">
        <authorList>
            <consortium name="RefSeq"/>
        </authorList>
    </citation>
    <scope>IDENTIFICATION</scope>
    <source>
        <strain evidence="4">15085-1641.00</strain>
        <tissue evidence="4">Whole body</tissue>
    </source>
</reference>
<dbReference type="Pfam" id="PF14381">
    <property type="entry name" value="EDR1_CTR1_ARMC3_pept"/>
    <property type="match status" value="1"/>
</dbReference>
<dbReference type="OMA" id="LYPMQSR"/>
<dbReference type="Proteomes" id="UP000504633">
    <property type="component" value="Unplaced"/>
</dbReference>
<sequence>MSNGTKRVYDARAKYPDRGKTTENSFSVLNVSIKNLQTALLLLSSTEEPVLQAVLSHLAEFARKQDLNIFELKQHLLLEILIDKELFINADSVIIRRFALFLITVILDNTELGEYDAEKTTQLLDVAFRFYLKEVDEFCIEYLTYIVNLCLRDPKVAQTIIENIEFLEKFKNIFVSSDNPDTVLNSIEALHKILQVQSAEEMLEFTTLPGFPVDRIVCELTNEFLEIRLASIKVLKTLLADTSEDSVFDGLQRCFFVLQQLVKAFCLDPKAPDALGIIEVLATALRSAKMTKLFFEQNLFDQMVENLKEIMDTLPSEVVCAIISIFAETAKYQKYLPRIHQADITNMFIKCLMKSKHEPAPFVIMGITRLIAHPEALRAIIGEYAHGAMLRLINLFRAPDVSIKTREQAAELIGSLLVHAFRITADQLIDLDICDALTTTLKQGLPELSIDLILSLLAIIESLADNDEYRAIMGQNVALTEQIAQLLMRSYAHSILVHNIFRCLCTIIDEEPVREILLANYIVSSMKRALKSLSNLVKTAVTNFILQTTRFNEFVDAYIDRGILQVLMLFQKHAFCVSTWGPAIESILSKCPTMKFCIRNYLGFTDITAGKDFYVSKRKFDDFCCFQAILRFDCSPLETVLVVNFDRPTELEADVVCVPSHCLHAADVSGDQKWSYCKRPADRKLPEYLEALNETLALNGLVENPDKIRRSIDFENVAKRSKIIAEAVNSVMGEDIKILDINTTEECSRHTVRCHLEHLRQVYHTNFIPIGEVRSGCQFERAILFKAFADQIGLPCTLQRSVDGRMLYNEVPLPLEMDKDVHCDQKTLKFMPWRMLRPTHIVDLMYNVGELYPMQSRQALQYLRLY</sequence>
<dbReference type="Gene3D" id="1.25.10.10">
    <property type="entry name" value="Leucine-rich Repeat Variant"/>
    <property type="match status" value="1"/>
</dbReference>
<feature type="domain" description="EDR1/CTR1/ARMC3-like peptidase-like" evidence="2">
    <location>
        <begin position="714"/>
        <end position="800"/>
    </location>
</feature>
<keyword evidence="3" id="KW-1185">Reference proteome</keyword>
<dbReference type="OrthoDB" id="7537227at2759"/>
<dbReference type="AlphaFoldDB" id="A0A6J1LGK6"/>
<evidence type="ECO:0000313" key="4">
    <source>
        <dbReference type="RefSeq" id="XP_023164757.2"/>
    </source>
</evidence>
<dbReference type="RefSeq" id="XP_023164757.2">
    <property type="nucleotide sequence ID" value="XM_023308989.2"/>
</dbReference>
<dbReference type="InterPro" id="IPR016024">
    <property type="entry name" value="ARM-type_fold"/>
</dbReference>
<dbReference type="InterPro" id="IPR011989">
    <property type="entry name" value="ARM-like"/>
</dbReference>
<dbReference type="GeneID" id="111595329"/>
<dbReference type="KEGG" id="dhe:111595329"/>
<name>A0A6J1LGK6_DROHY</name>
<organism evidence="3 4">
    <name type="scientific">Drosophila hydei</name>
    <name type="common">Fruit fly</name>
    <dbReference type="NCBI Taxonomy" id="7224"/>
    <lineage>
        <taxon>Eukaryota</taxon>
        <taxon>Metazoa</taxon>
        <taxon>Ecdysozoa</taxon>
        <taxon>Arthropoda</taxon>
        <taxon>Hexapoda</taxon>
        <taxon>Insecta</taxon>
        <taxon>Pterygota</taxon>
        <taxon>Neoptera</taxon>
        <taxon>Endopterygota</taxon>
        <taxon>Diptera</taxon>
        <taxon>Brachycera</taxon>
        <taxon>Muscomorpha</taxon>
        <taxon>Ephydroidea</taxon>
        <taxon>Drosophilidae</taxon>
        <taxon>Drosophila</taxon>
    </lineage>
</organism>
<protein>
    <submittedName>
        <fullName evidence="4">Uncharacterized protein LOC111595329</fullName>
    </submittedName>
</protein>
<gene>
    <name evidence="4" type="primary">LOC111595329</name>
</gene>
<accession>A0A6J1LGK6</accession>
<dbReference type="InterPro" id="IPR052441">
    <property type="entry name" value="Armadillo-Ser/Thr_Kinase"/>
</dbReference>
<evidence type="ECO:0000259" key="2">
    <source>
        <dbReference type="Pfam" id="PF14381"/>
    </source>
</evidence>
<evidence type="ECO:0000256" key="1">
    <source>
        <dbReference type="ARBA" id="ARBA00022737"/>
    </source>
</evidence>
<dbReference type="PANTHER" id="PTHR46618">
    <property type="entry name" value="ARMADILLO REPEAT-CONTAINING PROTEIN 3"/>
    <property type="match status" value="1"/>
</dbReference>